<dbReference type="Gene3D" id="3.40.50.720">
    <property type="entry name" value="NAD(P)-binding Rossmann-like Domain"/>
    <property type="match status" value="1"/>
</dbReference>
<sequence>MDISGARVLVVGATGVLGGLIACALAERGALPALAGRNPVRLAALARDLGGPPARCFEACDLDQCSALGPWAERALSGLDGVLVTVGAAAFGAVEDVSNAMAGHLLTVNALCPMAVLRGAAPVVADKGFLLAMTGGVPERARTDATVDVPLPMGQPERPDRPHPPAQADHIAGTADYTASKEALSGWLGVLAEELAPRAVTVLDIRSPHLDTGFTERSLTGQAPALPPGADALKAVHFLMDSIASA</sequence>
<dbReference type="GO" id="GO:0016020">
    <property type="term" value="C:membrane"/>
    <property type="evidence" value="ECO:0007669"/>
    <property type="project" value="TreeGrafter"/>
</dbReference>
<dbReference type="Pfam" id="PF13561">
    <property type="entry name" value="adh_short_C2"/>
    <property type="match status" value="1"/>
</dbReference>
<dbReference type="Proteomes" id="UP000324015">
    <property type="component" value="Chromosome"/>
</dbReference>
<dbReference type="AlphaFoldDB" id="A0A5P2CSI6"/>
<keyword evidence="2" id="KW-0560">Oxidoreductase</keyword>
<dbReference type="SUPFAM" id="SSF51735">
    <property type="entry name" value="NAD(P)-binding Rossmann-fold domains"/>
    <property type="match status" value="1"/>
</dbReference>
<dbReference type="InterPro" id="IPR036291">
    <property type="entry name" value="NAD(P)-bd_dom_sf"/>
</dbReference>
<comment type="similarity">
    <text evidence="1">Belongs to the short-chain dehydrogenases/reductases (SDR) family.</text>
</comment>
<evidence type="ECO:0000256" key="3">
    <source>
        <dbReference type="SAM" id="MobiDB-lite"/>
    </source>
</evidence>
<dbReference type="PANTHER" id="PTHR44196">
    <property type="entry name" value="DEHYDROGENASE/REDUCTASE SDR FAMILY MEMBER 7B"/>
    <property type="match status" value="1"/>
</dbReference>
<dbReference type="PROSITE" id="PS51257">
    <property type="entry name" value="PROKAR_LIPOPROTEIN"/>
    <property type="match status" value="1"/>
</dbReference>
<reference evidence="4 5" key="1">
    <citation type="submission" date="2018-05" db="EMBL/GenBank/DDBJ databases">
        <title>Streptomyces venezuelae.</title>
        <authorList>
            <person name="Kim W."/>
            <person name="Lee N."/>
            <person name="Cho B.-K."/>
        </authorList>
    </citation>
    <scope>NUCLEOTIDE SEQUENCE [LARGE SCALE GENOMIC DNA]</scope>
    <source>
        <strain evidence="4 5">ATCC 14585</strain>
    </source>
</reference>
<gene>
    <name evidence="4" type="ORF">DEJ49_30265</name>
</gene>
<feature type="region of interest" description="Disordered" evidence="3">
    <location>
        <begin position="150"/>
        <end position="169"/>
    </location>
</feature>
<dbReference type="PROSITE" id="PS00061">
    <property type="entry name" value="ADH_SHORT"/>
    <property type="match status" value="1"/>
</dbReference>
<dbReference type="PANTHER" id="PTHR44196:SF1">
    <property type="entry name" value="DEHYDROGENASE_REDUCTASE SDR FAMILY MEMBER 7B"/>
    <property type="match status" value="1"/>
</dbReference>
<evidence type="ECO:0000313" key="4">
    <source>
        <dbReference type="EMBL" id="QES44708.1"/>
    </source>
</evidence>
<name>A0A5P2CSI6_STRVZ</name>
<dbReference type="InterPro" id="IPR002347">
    <property type="entry name" value="SDR_fam"/>
</dbReference>
<dbReference type="CDD" id="cd05233">
    <property type="entry name" value="SDR_c"/>
    <property type="match status" value="1"/>
</dbReference>
<evidence type="ECO:0000313" key="5">
    <source>
        <dbReference type="Proteomes" id="UP000324015"/>
    </source>
</evidence>
<protein>
    <submittedName>
        <fullName evidence="4">SDR family oxidoreductase</fullName>
    </submittedName>
</protein>
<dbReference type="InterPro" id="IPR020904">
    <property type="entry name" value="Sc_DH/Rdtase_CS"/>
</dbReference>
<proteinExistence type="inferred from homology"/>
<dbReference type="EMBL" id="CP029191">
    <property type="protein sequence ID" value="QES44708.1"/>
    <property type="molecule type" value="Genomic_DNA"/>
</dbReference>
<dbReference type="RefSeq" id="WP_150187038.1">
    <property type="nucleotide sequence ID" value="NZ_CP029191.1"/>
</dbReference>
<organism evidence="4 5">
    <name type="scientific">Streptomyces venezuelae</name>
    <dbReference type="NCBI Taxonomy" id="54571"/>
    <lineage>
        <taxon>Bacteria</taxon>
        <taxon>Bacillati</taxon>
        <taxon>Actinomycetota</taxon>
        <taxon>Actinomycetes</taxon>
        <taxon>Kitasatosporales</taxon>
        <taxon>Streptomycetaceae</taxon>
        <taxon>Streptomyces</taxon>
    </lineage>
</organism>
<evidence type="ECO:0000256" key="2">
    <source>
        <dbReference type="ARBA" id="ARBA00023002"/>
    </source>
</evidence>
<accession>A0A5P2CSI6</accession>
<dbReference type="GO" id="GO:0016491">
    <property type="term" value="F:oxidoreductase activity"/>
    <property type="evidence" value="ECO:0007669"/>
    <property type="project" value="UniProtKB-KW"/>
</dbReference>
<evidence type="ECO:0000256" key="1">
    <source>
        <dbReference type="ARBA" id="ARBA00006484"/>
    </source>
</evidence>